<dbReference type="AlphaFoldDB" id="A0A7R9NW47"/>
<sequence>MTSLLDQYEQASQRYKGTVGTSLRPEMMLLGEVGPDRVGGSFLDKVSKGTHHPKLGPIAPAVSEMCLGFKGYPPPKDGPYSLCVSRDESGVGGWGVGGWWRR</sequence>
<organism evidence="1">
    <name type="scientific">Timema tahoe</name>
    <dbReference type="NCBI Taxonomy" id="61484"/>
    <lineage>
        <taxon>Eukaryota</taxon>
        <taxon>Metazoa</taxon>
        <taxon>Ecdysozoa</taxon>
        <taxon>Arthropoda</taxon>
        <taxon>Hexapoda</taxon>
        <taxon>Insecta</taxon>
        <taxon>Pterygota</taxon>
        <taxon>Neoptera</taxon>
        <taxon>Polyneoptera</taxon>
        <taxon>Phasmatodea</taxon>
        <taxon>Timematodea</taxon>
        <taxon>Timematoidea</taxon>
        <taxon>Timematidae</taxon>
        <taxon>Timema</taxon>
    </lineage>
</organism>
<proteinExistence type="predicted"/>
<accession>A0A7R9NW47</accession>
<gene>
    <name evidence="1" type="ORF">TTEB3V08_LOCUS6155</name>
</gene>
<protein>
    <submittedName>
        <fullName evidence="1">Uncharacterized protein</fullName>
    </submittedName>
</protein>
<name>A0A7R9NW47_9NEOP</name>
<evidence type="ECO:0000313" key="1">
    <source>
        <dbReference type="EMBL" id="CAD7458171.1"/>
    </source>
</evidence>
<dbReference type="EMBL" id="OE002106">
    <property type="protein sequence ID" value="CAD7458171.1"/>
    <property type="molecule type" value="Genomic_DNA"/>
</dbReference>
<reference evidence="1" key="1">
    <citation type="submission" date="2020-11" db="EMBL/GenBank/DDBJ databases">
        <authorList>
            <person name="Tran Van P."/>
        </authorList>
    </citation>
    <scope>NUCLEOTIDE SEQUENCE</scope>
</reference>